<dbReference type="Proteomes" id="UP000790787">
    <property type="component" value="Chromosome 20"/>
</dbReference>
<evidence type="ECO:0000313" key="1">
    <source>
        <dbReference type="Proteomes" id="UP000790787"/>
    </source>
</evidence>
<dbReference type="RefSeq" id="XP_075096157.1">
    <property type="nucleotide sequence ID" value="XM_075240056.1"/>
</dbReference>
<reference evidence="1" key="1">
    <citation type="journal article" date="2014" name="Nat. Commun.">
        <title>The tobacco genome sequence and its comparison with those of tomato and potato.</title>
        <authorList>
            <person name="Sierro N."/>
            <person name="Battey J.N."/>
            <person name="Ouadi S."/>
            <person name="Bakaher N."/>
            <person name="Bovet L."/>
            <person name="Willig A."/>
            <person name="Goepfert S."/>
            <person name="Peitsch M.C."/>
            <person name="Ivanov N.V."/>
        </authorList>
    </citation>
    <scope>NUCLEOTIDE SEQUENCE [LARGE SCALE GENOMIC DNA]</scope>
</reference>
<gene>
    <name evidence="2" type="primary">LOC142174264</name>
</gene>
<organism evidence="1 2">
    <name type="scientific">Nicotiana tabacum</name>
    <name type="common">Common tobacco</name>
    <dbReference type="NCBI Taxonomy" id="4097"/>
    <lineage>
        <taxon>Eukaryota</taxon>
        <taxon>Viridiplantae</taxon>
        <taxon>Streptophyta</taxon>
        <taxon>Embryophyta</taxon>
        <taxon>Tracheophyta</taxon>
        <taxon>Spermatophyta</taxon>
        <taxon>Magnoliopsida</taxon>
        <taxon>eudicotyledons</taxon>
        <taxon>Gunneridae</taxon>
        <taxon>Pentapetalae</taxon>
        <taxon>asterids</taxon>
        <taxon>lamiids</taxon>
        <taxon>Solanales</taxon>
        <taxon>Solanaceae</taxon>
        <taxon>Nicotianoideae</taxon>
        <taxon>Nicotianeae</taxon>
        <taxon>Nicotiana</taxon>
    </lineage>
</organism>
<protein>
    <submittedName>
        <fullName evidence="2">Uncharacterized protein LOC142174264</fullName>
    </submittedName>
</protein>
<reference evidence="2" key="2">
    <citation type="submission" date="2025-08" db="UniProtKB">
        <authorList>
            <consortium name="RefSeq"/>
        </authorList>
    </citation>
    <scope>IDENTIFICATION</scope>
    <source>
        <tissue evidence="2">Leaf</tissue>
    </source>
</reference>
<sequence length="171" mass="20125">MRRKSRIRWIKWGDVNTKYFTAVIKEKIVRKQIVELNTLTGNKITDPKAISDEIITFYRSLMEISAKELPAINSTGRLYTREKKGDNIILSHELVQAYNRKHMSPRCMIKIDLQKDYDRVEWCYLEQVLEELAFPRKFIAWIAECLKIVNYSILGNSEPTEPFDAARGLRQ</sequence>
<evidence type="ECO:0000313" key="2">
    <source>
        <dbReference type="RefSeq" id="XP_075096157.1"/>
    </source>
</evidence>
<proteinExistence type="predicted"/>
<keyword evidence="1" id="KW-1185">Reference proteome</keyword>
<accession>A0AC58TG00</accession>
<name>A0AC58TG00_TOBAC</name>